<sequence>MFPPFHGVREGIRSWRSREPTGELKDIQRRKTEEEDPEDTWTPLQEKRGQSRYGTVGQGERSGRREEKGKTTGTAPRARGKEGERGAAQSALVRGGPAVGVGLFGLLVEPGAHVVGVGCRAGSAAPVEQREEQTADPGPSGGSDGRG</sequence>
<comment type="caution">
    <text evidence="2">The sequence shown here is derived from an EMBL/GenBank/DDBJ whole genome shotgun (WGS) entry which is preliminary data.</text>
</comment>
<reference evidence="2" key="1">
    <citation type="journal article" date="2022" name="bioRxiv">
        <title>Sequencing and chromosome-scale assembly of the giantPleurodeles waltlgenome.</title>
        <authorList>
            <person name="Brown T."/>
            <person name="Elewa A."/>
            <person name="Iarovenko S."/>
            <person name="Subramanian E."/>
            <person name="Araus A.J."/>
            <person name="Petzold A."/>
            <person name="Susuki M."/>
            <person name="Suzuki K.-i.T."/>
            <person name="Hayashi T."/>
            <person name="Toyoda A."/>
            <person name="Oliveira C."/>
            <person name="Osipova E."/>
            <person name="Leigh N.D."/>
            <person name="Simon A."/>
            <person name="Yun M.H."/>
        </authorList>
    </citation>
    <scope>NUCLEOTIDE SEQUENCE</scope>
    <source>
        <strain evidence="2">20211129_DDA</strain>
        <tissue evidence="2">Liver</tissue>
    </source>
</reference>
<feature type="region of interest" description="Disordered" evidence="1">
    <location>
        <begin position="121"/>
        <end position="147"/>
    </location>
</feature>
<proteinExistence type="predicted"/>
<feature type="compositionally biased region" description="Basic and acidic residues" evidence="1">
    <location>
        <begin position="7"/>
        <end position="33"/>
    </location>
</feature>
<dbReference type="Proteomes" id="UP001066276">
    <property type="component" value="Chromosome 10"/>
</dbReference>
<organism evidence="2 3">
    <name type="scientific">Pleurodeles waltl</name>
    <name type="common">Iberian ribbed newt</name>
    <dbReference type="NCBI Taxonomy" id="8319"/>
    <lineage>
        <taxon>Eukaryota</taxon>
        <taxon>Metazoa</taxon>
        <taxon>Chordata</taxon>
        <taxon>Craniata</taxon>
        <taxon>Vertebrata</taxon>
        <taxon>Euteleostomi</taxon>
        <taxon>Amphibia</taxon>
        <taxon>Batrachia</taxon>
        <taxon>Caudata</taxon>
        <taxon>Salamandroidea</taxon>
        <taxon>Salamandridae</taxon>
        <taxon>Pleurodelinae</taxon>
        <taxon>Pleurodeles</taxon>
    </lineage>
</organism>
<accession>A0AAV7M3A4</accession>
<evidence type="ECO:0000256" key="1">
    <source>
        <dbReference type="SAM" id="MobiDB-lite"/>
    </source>
</evidence>
<dbReference type="AlphaFoldDB" id="A0AAV7M3A4"/>
<evidence type="ECO:0000313" key="3">
    <source>
        <dbReference type="Proteomes" id="UP001066276"/>
    </source>
</evidence>
<dbReference type="EMBL" id="JANPWB010000014">
    <property type="protein sequence ID" value="KAJ1097037.1"/>
    <property type="molecule type" value="Genomic_DNA"/>
</dbReference>
<gene>
    <name evidence="2" type="ORF">NDU88_002166</name>
</gene>
<name>A0AAV7M3A4_PLEWA</name>
<feature type="compositionally biased region" description="Basic and acidic residues" evidence="1">
    <location>
        <begin position="61"/>
        <end position="70"/>
    </location>
</feature>
<evidence type="ECO:0000313" key="2">
    <source>
        <dbReference type="EMBL" id="KAJ1097037.1"/>
    </source>
</evidence>
<protein>
    <submittedName>
        <fullName evidence="2">Uncharacterized protein</fullName>
    </submittedName>
</protein>
<feature type="region of interest" description="Disordered" evidence="1">
    <location>
        <begin position="1"/>
        <end position="89"/>
    </location>
</feature>
<keyword evidence="3" id="KW-1185">Reference proteome</keyword>